<keyword evidence="4" id="KW-0966">Cell projection</keyword>
<feature type="region of interest" description="Disordered" evidence="3">
    <location>
        <begin position="140"/>
        <end position="172"/>
    </location>
</feature>
<evidence type="ECO:0000313" key="4">
    <source>
        <dbReference type="EMBL" id="MDN4613413.1"/>
    </source>
</evidence>
<feature type="compositionally biased region" description="Low complexity" evidence="3">
    <location>
        <begin position="151"/>
        <end position="172"/>
    </location>
</feature>
<dbReference type="InterPro" id="IPR005648">
    <property type="entry name" value="FlgD"/>
</dbReference>
<reference evidence="4" key="1">
    <citation type="submission" date="2023-06" db="EMBL/GenBank/DDBJ databases">
        <title>MT1 and MT2 Draft Genomes of Novel Species.</title>
        <authorList>
            <person name="Venkateswaran K."/>
        </authorList>
    </citation>
    <scope>NUCLEOTIDE SEQUENCE</scope>
    <source>
        <strain evidence="4">F6_8S_P_1B</strain>
    </source>
</reference>
<dbReference type="EMBL" id="JAROCF010000001">
    <property type="protein sequence ID" value="MDN4613413.1"/>
    <property type="molecule type" value="Genomic_DNA"/>
</dbReference>
<keyword evidence="5" id="KW-1185">Reference proteome</keyword>
<comment type="caution">
    <text evidence="4">The sequence shown here is derived from an EMBL/GenBank/DDBJ whole genome shotgun (WGS) entry which is preliminary data.</text>
</comment>
<accession>A0ABT8K7J0</accession>
<name>A0ABT8K7J0_9MICO</name>
<dbReference type="Pfam" id="PF03963">
    <property type="entry name" value="FlgD"/>
    <property type="match status" value="1"/>
</dbReference>
<protein>
    <submittedName>
        <fullName evidence="4">Flagellar hook capping FlgD N-terminal domain-containing protein</fullName>
    </submittedName>
</protein>
<evidence type="ECO:0000256" key="2">
    <source>
        <dbReference type="ARBA" id="ARBA00022795"/>
    </source>
</evidence>
<proteinExistence type="inferred from homology"/>
<keyword evidence="4" id="KW-0969">Cilium</keyword>
<evidence type="ECO:0000256" key="1">
    <source>
        <dbReference type="ARBA" id="ARBA00010577"/>
    </source>
</evidence>
<evidence type="ECO:0000256" key="3">
    <source>
        <dbReference type="SAM" id="MobiDB-lite"/>
    </source>
</evidence>
<evidence type="ECO:0000313" key="5">
    <source>
        <dbReference type="Proteomes" id="UP001174208"/>
    </source>
</evidence>
<dbReference type="RefSeq" id="WP_301211619.1">
    <property type="nucleotide sequence ID" value="NZ_JAROCF010000001.1"/>
</dbReference>
<keyword evidence="4" id="KW-0282">Flagellum</keyword>
<keyword evidence="2" id="KW-1005">Bacterial flagellum biogenesis</keyword>
<dbReference type="Proteomes" id="UP001174208">
    <property type="component" value="Unassembled WGS sequence"/>
</dbReference>
<comment type="similarity">
    <text evidence="1">Belongs to the FlgD family.</text>
</comment>
<organism evidence="4 5">
    <name type="scientific">Leifsonia williamsii</name>
    <dbReference type="NCBI Taxonomy" id="3035919"/>
    <lineage>
        <taxon>Bacteria</taxon>
        <taxon>Bacillati</taxon>
        <taxon>Actinomycetota</taxon>
        <taxon>Actinomycetes</taxon>
        <taxon>Micrococcales</taxon>
        <taxon>Microbacteriaceae</taxon>
        <taxon>Leifsonia</taxon>
    </lineage>
</organism>
<gene>
    <name evidence="4" type="ORF">P5G50_03005</name>
</gene>
<sequence>MVDAVTGTDKVGATGIYTTQPTRVPKQTLDSEAFMQLLVTQLRNQDPSSPMDTNQMISQTTQLAVMEKLTNMDTTSQEAFALQMRSAAAALIGHTVSYLDANGDTQTGVASSVSYAGAVPIVTVGDKKINLDAILGVVPAAQTPPTPDTPDTPSSPDTPSTSDTPAASSATA</sequence>